<dbReference type="InterPro" id="IPR001841">
    <property type="entry name" value="Znf_RING"/>
</dbReference>
<dbReference type="EMBL" id="JAXQNO010000014">
    <property type="protein sequence ID" value="KAK4783943.1"/>
    <property type="molecule type" value="Genomic_DNA"/>
</dbReference>
<dbReference type="PROSITE" id="PS50089">
    <property type="entry name" value="ZF_RING_2"/>
    <property type="match status" value="1"/>
</dbReference>
<dbReference type="CDD" id="cd16454">
    <property type="entry name" value="RING-H2_PA-TM-RING"/>
    <property type="match status" value="1"/>
</dbReference>
<dbReference type="GO" id="GO:0006511">
    <property type="term" value="P:ubiquitin-dependent protein catabolic process"/>
    <property type="evidence" value="ECO:0007669"/>
    <property type="project" value="TreeGrafter"/>
</dbReference>
<dbReference type="Proteomes" id="UP001346149">
    <property type="component" value="Unassembled WGS sequence"/>
</dbReference>
<organism evidence="3 4">
    <name type="scientific">Trapa natans</name>
    <name type="common">Water chestnut</name>
    <dbReference type="NCBI Taxonomy" id="22666"/>
    <lineage>
        <taxon>Eukaryota</taxon>
        <taxon>Viridiplantae</taxon>
        <taxon>Streptophyta</taxon>
        <taxon>Embryophyta</taxon>
        <taxon>Tracheophyta</taxon>
        <taxon>Spermatophyta</taxon>
        <taxon>Magnoliopsida</taxon>
        <taxon>eudicotyledons</taxon>
        <taxon>Gunneridae</taxon>
        <taxon>Pentapetalae</taxon>
        <taxon>rosids</taxon>
        <taxon>malvids</taxon>
        <taxon>Myrtales</taxon>
        <taxon>Lythraceae</taxon>
        <taxon>Trapa</taxon>
    </lineage>
</organism>
<name>A0AAN7L9Z2_TRANT</name>
<reference evidence="3 4" key="1">
    <citation type="journal article" date="2023" name="Hortic Res">
        <title>Pangenome of water caltrop reveals structural variations and asymmetric subgenome divergence after allopolyploidization.</title>
        <authorList>
            <person name="Zhang X."/>
            <person name="Chen Y."/>
            <person name="Wang L."/>
            <person name="Yuan Y."/>
            <person name="Fang M."/>
            <person name="Shi L."/>
            <person name="Lu R."/>
            <person name="Comes H.P."/>
            <person name="Ma Y."/>
            <person name="Chen Y."/>
            <person name="Huang G."/>
            <person name="Zhou Y."/>
            <person name="Zheng Z."/>
            <person name="Qiu Y."/>
        </authorList>
    </citation>
    <scope>NUCLEOTIDE SEQUENCE [LARGE SCALE GENOMIC DNA]</scope>
    <source>
        <strain evidence="3">F231</strain>
    </source>
</reference>
<evidence type="ECO:0000256" key="1">
    <source>
        <dbReference type="PROSITE-ProRule" id="PRU00175"/>
    </source>
</evidence>
<dbReference type="InterPro" id="IPR013083">
    <property type="entry name" value="Znf_RING/FYVE/PHD"/>
</dbReference>
<dbReference type="SUPFAM" id="SSF57850">
    <property type="entry name" value="RING/U-box"/>
    <property type="match status" value="1"/>
</dbReference>
<sequence>MAGMLPGVGVAKRRSLPFRQEDHLGSGREYFRERMGLPAATSSLDETALMARRRLEQKLGYIYSSSRNGKIHQQQQEGGDGGGNKKMVSRMLLGRTWNLGFNRLLKPDRKVCAVCLEGFRGGGQRVMDLSCSHKYHSECLLPWIVDHPHCPCCRTPI</sequence>
<dbReference type="PANTHER" id="PTHR22765">
    <property type="entry name" value="RING FINGER AND PROTEASE ASSOCIATED DOMAIN-CONTAINING"/>
    <property type="match status" value="1"/>
</dbReference>
<evidence type="ECO:0000259" key="2">
    <source>
        <dbReference type="PROSITE" id="PS50089"/>
    </source>
</evidence>
<dbReference type="SMART" id="SM00184">
    <property type="entry name" value="RING"/>
    <property type="match status" value="1"/>
</dbReference>
<comment type="caution">
    <text evidence="3">The sequence shown here is derived from an EMBL/GenBank/DDBJ whole genome shotgun (WGS) entry which is preliminary data.</text>
</comment>
<accession>A0AAN7L9Z2</accession>
<dbReference type="GO" id="GO:0008270">
    <property type="term" value="F:zinc ion binding"/>
    <property type="evidence" value="ECO:0007669"/>
    <property type="project" value="UniProtKB-KW"/>
</dbReference>
<dbReference type="AlphaFoldDB" id="A0AAN7L9Z2"/>
<keyword evidence="4" id="KW-1185">Reference proteome</keyword>
<dbReference type="Gene3D" id="3.30.40.10">
    <property type="entry name" value="Zinc/RING finger domain, C3HC4 (zinc finger)"/>
    <property type="match status" value="1"/>
</dbReference>
<keyword evidence="1" id="KW-0862">Zinc</keyword>
<dbReference type="Pfam" id="PF13639">
    <property type="entry name" value="zf-RING_2"/>
    <property type="match status" value="1"/>
</dbReference>
<gene>
    <name evidence="3" type="ORF">SAY86_018311</name>
</gene>
<keyword evidence="1" id="KW-0863">Zinc-finger</keyword>
<feature type="domain" description="RING-type" evidence="2">
    <location>
        <begin position="112"/>
        <end position="154"/>
    </location>
</feature>
<keyword evidence="1" id="KW-0479">Metal-binding</keyword>
<proteinExistence type="predicted"/>
<dbReference type="GO" id="GO:0061630">
    <property type="term" value="F:ubiquitin protein ligase activity"/>
    <property type="evidence" value="ECO:0007669"/>
    <property type="project" value="TreeGrafter"/>
</dbReference>
<protein>
    <recommendedName>
        <fullName evidence="2">RING-type domain-containing protein</fullName>
    </recommendedName>
</protein>
<evidence type="ECO:0000313" key="3">
    <source>
        <dbReference type="EMBL" id="KAK4783943.1"/>
    </source>
</evidence>
<dbReference type="InterPro" id="IPR051826">
    <property type="entry name" value="E3_ubiquitin-ligase_domain"/>
</dbReference>
<evidence type="ECO:0000313" key="4">
    <source>
        <dbReference type="Proteomes" id="UP001346149"/>
    </source>
</evidence>
<dbReference type="PANTHER" id="PTHR22765:SF272">
    <property type="entry name" value="E3 UBIQUITIN-PROTEIN LIGASE PRAJA-2"/>
    <property type="match status" value="1"/>
</dbReference>